<dbReference type="SMART" id="SM00382">
    <property type="entry name" value="AAA"/>
    <property type="match status" value="1"/>
</dbReference>
<reference evidence="5 6" key="2">
    <citation type="journal article" date="2012" name="PLoS ONE">
        <title>Genomic characterization of the taylorella genus.</title>
        <authorList>
            <person name="Hebert L."/>
            <person name="Moumen B."/>
            <person name="Pons N."/>
            <person name="Duquesne F."/>
            <person name="Breuil M.F."/>
            <person name="Goux D."/>
            <person name="Batto J.M."/>
            <person name="Laugier C."/>
            <person name="Renault P."/>
            <person name="Petry S."/>
        </authorList>
    </citation>
    <scope>NUCLEOTIDE SEQUENCE [LARGE SCALE GENOMIC DNA]</scope>
    <source>
        <strain evidence="5 6">MCE3</strain>
    </source>
</reference>
<evidence type="ECO:0000256" key="3">
    <source>
        <dbReference type="ARBA" id="ARBA00022840"/>
    </source>
</evidence>
<reference key="1">
    <citation type="submission" date="2011-09" db="EMBL/GenBank/DDBJ databases">
        <title>Genomic characterization of the Taylorella genus.</title>
        <authorList>
            <person name="Hebert L."/>
            <person name="Moumen B."/>
            <person name="Pons N."/>
            <person name="Duquesne F."/>
            <person name="Breuil M.-F."/>
            <person name="Goux D."/>
            <person name="Batto J.-M."/>
            <person name="Renault P."/>
            <person name="Laugier C."/>
            <person name="Petry S."/>
        </authorList>
    </citation>
    <scope>NUCLEOTIDE SEQUENCE</scope>
    <source>
        <strain>MCE3</strain>
    </source>
</reference>
<dbReference type="PANTHER" id="PTHR43158">
    <property type="entry name" value="SKFA PEPTIDE EXPORT ATP-BINDING PROTEIN SKFE"/>
    <property type="match status" value="1"/>
</dbReference>
<dbReference type="RefSeq" id="WP_014110850.1">
    <property type="nucleotide sequence ID" value="NC_016043.1"/>
</dbReference>
<dbReference type="Gene3D" id="3.40.50.300">
    <property type="entry name" value="P-loop containing nucleotide triphosphate hydrolases"/>
    <property type="match status" value="1"/>
</dbReference>
<dbReference type="Pfam" id="PF00005">
    <property type="entry name" value="ABC_tran"/>
    <property type="match status" value="1"/>
</dbReference>
<dbReference type="PROSITE" id="PS50893">
    <property type="entry name" value="ABC_TRANSPORTER_2"/>
    <property type="match status" value="1"/>
</dbReference>
<evidence type="ECO:0000259" key="4">
    <source>
        <dbReference type="PROSITE" id="PS50893"/>
    </source>
</evidence>
<dbReference type="eggNOG" id="COG1131">
    <property type="taxonomic scope" value="Bacteria"/>
</dbReference>
<dbReference type="AlphaFoldDB" id="G4QDD4"/>
<dbReference type="HOGENOM" id="CLU_000604_1_2_4"/>
<dbReference type="InterPro" id="IPR003439">
    <property type="entry name" value="ABC_transporter-like_ATP-bd"/>
</dbReference>
<keyword evidence="2" id="KW-0547">Nucleotide-binding</keyword>
<feature type="domain" description="ABC transporter" evidence="4">
    <location>
        <begin position="6"/>
        <end position="232"/>
    </location>
</feature>
<accession>G4QDD4</accession>
<dbReference type="PANTHER" id="PTHR43158:SF10">
    <property type="entry name" value="ABC TRANSPORTER ATP-BINDING PROTEIN YTRB"/>
    <property type="match status" value="1"/>
</dbReference>
<evidence type="ECO:0000256" key="1">
    <source>
        <dbReference type="ARBA" id="ARBA00022475"/>
    </source>
</evidence>
<proteinExistence type="predicted"/>
<name>G4QDD4_TAYAM</name>
<dbReference type="Proteomes" id="UP000009284">
    <property type="component" value="Chromosome"/>
</dbReference>
<keyword evidence="1" id="KW-0472">Membrane</keyword>
<sequence length="297" mass="34092">MSSPIIRCSQLCHSYGSHEVIKDLSFEIPKGGIYGLLGKNGAGKTTTINILMGYLEPCSGVCEVLGDASHKLHAETRKRIGLLHEGFIQYDFMSIEQLEKFYGHFYSKWRAEIFYELVSKLKVPTNRRLSRLSFGQKSQVCLGLLMAQSPDLMILDDYSMGLDVGYRRLLLDYLKEYVQENGTTVLLTSHIVQDLERLIDHMLIIQDGKLLYSASRGHFFENLKQWSFENDDNSSEIKDPTNILVSVERLHKHTLVSSFNDAEEVKNMLHKQNINTRKWLEIPLNFEDAFLCLTGKY</sequence>
<organism evidence="5 6">
    <name type="scientific">Taylorella asinigenitalis (strain MCE3)</name>
    <dbReference type="NCBI Taxonomy" id="1008459"/>
    <lineage>
        <taxon>Bacteria</taxon>
        <taxon>Pseudomonadati</taxon>
        <taxon>Pseudomonadota</taxon>
        <taxon>Betaproteobacteria</taxon>
        <taxon>Burkholderiales</taxon>
        <taxon>Alcaligenaceae</taxon>
        <taxon>Taylorella</taxon>
    </lineage>
</organism>
<dbReference type="GO" id="GO:0016887">
    <property type="term" value="F:ATP hydrolysis activity"/>
    <property type="evidence" value="ECO:0007669"/>
    <property type="project" value="InterPro"/>
</dbReference>
<dbReference type="STRING" id="1008459.TASI_0160"/>
<evidence type="ECO:0000313" key="6">
    <source>
        <dbReference type="Proteomes" id="UP000009284"/>
    </source>
</evidence>
<keyword evidence="6" id="KW-1185">Reference proteome</keyword>
<dbReference type="SUPFAM" id="SSF52540">
    <property type="entry name" value="P-loop containing nucleoside triphosphate hydrolases"/>
    <property type="match status" value="1"/>
</dbReference>
<gene>
    <name evidence="5" type="ordered locus">TASI_0160</name>
</gene>
<dbReference type="InterPro" id="IPR003593">
    <property type="entry name" value="AAA+_ATPase"/>
</dbReference>
<dbReference type="InterPro" id="IPR027417">
    <property type="entry name" value="P-loop_NTPase"/>
</dbReference>
<dbReference type="GO" id="GO:0005524">
    <property type="term" value="F:ATP binding"/>
    <property type="evidence" value="ECO:0007669"/>
    <property type="project" value="UniProtKB-KW"/>
</dbReference>
<protein>
    <submittedName>
        <fullName evidence="5">ABC transporter ATP-binding protein</fullName>
    </submittedName>
</protein>
<dbReference type="OrthoDB" id="9804819at2"/>
<evidence type="ECO:0000313" key="5">
    <source>
        <dbReference type="EMBL" id="AEP35951.1"/>
    </source>
</evidence>
<dbReference type="KEGG" id="tas:TASI_0160"/>
<evidence type="ECO:0000256" key="2">
    <source>
        <dbReference type="ARBA" id="ARBA00022741"/>
    </source>
</evidence>
<dbReference type="CDD" id="cd03230">
    <property type="entry name" value="ABC_DR_subfamily_A"/>
    <property type="match status" value="1"/>
</dbReference>
<keyword evidence="3 5" id="KW-0067">ATP-binding</keyword>
<keyword evidence="1" id="KW-1003">Cell membrane</keyword>
<dbReference type="EMBL" id="CP003059">
    <property type="protein sequence ID" value="AEP35951.1"/>
    <property type="molecule type" value="Genomic_DNA"/>
</dbReference>